<dbReference type="GO" id="GO:0005886">
    <property type="term" value="C:plasma membrane"/>
    <property type="evidence" value="ECO:0007669"/>
    <property type="project" value="UniProtKB-SubCell"/>
</dbReference>
<dbReference type="InterPro" id="IPR035906">
    <property type="entry name" value="MetI-like_sf"/>
</dbReference>
<dbReference type="EMBL" id="CAFAAP010000200">
    <property type="protein sequence ID" value="CAB4812417.1"/>
    <property type="molecule type" value="Genomic_DNA"/>
</dbReference>
<dbReference type="PANTHER" id="PTHR42929:SF1">
    <property type="entry name" value="INNER MEMBRANE ABC TRANSPORTER PERMEASE PROTEIN YDCU-RELATED"/>
    <property type="match status" value="1"/>
</dbReference>
<dbReference type="PANTHER" id="PTHR42929">
    <property type="entry name" value="INNER MEMBRANE ABC TRANSPORTER PERMEASE PROTEIN YDCU-RELATED-RELATED"/>
    <property type="match status" value="1"/>
</dbReference>
<evidence type="ECO:0000313" key="10">
    <source>
        <dbReference type="EMBL" id="CAB4668976.1"/>
    </source>
</evidence>
<feature type="transmembrane region" description="Helical" evidence="8">
    <location>
        <begin position="170"/>
        <end position="195"/>
    </location>
</feature>
<feature type="transmembrane region" description="Helical" evidence="8">
    <location>
        <begin position="272"/>
        <end position="290"/>
    </location>
</feature>
<protein>
    <submittedName>
        <fullName evidence="11">Unannotated protein</fullName>
    </submittedName>
</protein>
<evidence type="ECO:0000256" key="3">
    <source>
        <dbReference type="ARBA" id="ARBA00022448"/>
    </source>
</evidence>
<dbReference type="InterPro" id="IPR000515">
    <property type="entry name" value="MetI-like"/>
</dbReference>
<dbReference type="Pfam" id="PF00528">
    <property type="entry name" value="BPD_transp_1"/>
    <property type="match status" value="1"/>
</dbReference>
<accession>A0A6J6Z4L4</accession>
<keyword evidence="3" id="KW-0813">Transport</keyword>
<feature type="transmembrane region" description="Helical" evidence="8">
    <location>
        <begin position="216"/>
        <end position="237"/>
    </location>
</feature>
<evidence type="ECO:0000256" key="8">
    <source>
        <dbReference type="SAM" id="Phobius"/>
    </source>
</evidence>
<dbReference type="Gene3D" id="1.10.3720.10">
    <property type="entry name" value="MetI-like"/>
    <property type="match status" value="1"/>
</dbReference>
<evidence type="ECO:0000256" key="5">
    <source>
        <dbReference type="ARBA" id="ARBA00022692"/>
    </source>
</evidence>
<feature type="transmembrane region" description="Helical" evidence="8">
    <location>
        <begin position="38"/>
        <end position="59"/>
    </location>
</feature>
<comment type="similarity">
    <text evidence="2">Belongs to the binding-protein-dependent transport system permease family. CysTW subfamily.</text>
</comment>
<keyword evidence="4" id="KW-1003">Cell membrane</keyword>
<dbReference type="SUPFAM" id="SSF161098">
    <property type="entry name" value="MetI-like"/>
    <property type="match status" value="1"/>
</dbReference>
<keyword evidence="7 8" id="KW-0472">Membrane</keyword>
<feature type="transmembrane region" description="Helical" evidence="8">
    <location>
        <begin position="92"/>
        <end position="113"/>
    </location>
</feature>
<evidence type="ECO:0000256" key="1">
    <source>
        <dbReference type="ARBA" id="ARBA00004651"/>
    </source>
</evidence>
<evidence type="ECO:0000313" key="11">
    <source>
        <dbReference type="EMBL" id="CAB4812417.1"/>
    </source>
</evidence>
<reference evidence="11" key="1">
    <citation type="submission" date="2020-05" db="EMBL/GenBank/DDBJ databases">
        <authorList>
            <person name="Chiriac C."/>
            <person name="Salcher M."/>
            <person name="Ghai R."/>
            <person name="Kavagutti S V."/>
        </authorList>
    </citation>
    <scope>NUCLEOTIDE SEQUENCE</scope>
</reference>
<sequence>MSLSTSTSTAKYKTRSLNRFFMAHPRLGLGTLLSGPMLWLLVVYVGSLALLVVSAFFGLDEFTGKATTNLTLGNLEEVVSENAYRLLVLRSIGIATAATAICFMLALPVGFYISKLAKPWAKRGLVVAILLPLWAGYLVKAFALRAVFEPGSEFGDGGFLKNTIGWSPGFGYLSVIVTLAYLWFPYMFLPIYSGFERLPESLLDASSDLGAGSIRTFFSVMMPMLLPSIAAGSIFTFSLSLGDYITVKIVGGKSQMIGNIIERTLLAPNQPLAAAFTLWPITIMVAYLFVMARLGAFKNL</sequence>
<organism evidence="11">
    <name type="scientific">freshwater metagenome</name>
    <dbReference type="NCBI Taxonomy" id="449393"/>
    <lineage>
        <taxon>unclassified sequences</taxon>
        <taxon>metagenomes</taxon>
        <taxon>ecological metagenomes</taxon>
    </lineage>
</organism>
<evidence type="ECO:0000256" key="2">
    <source>
        <dbReference type="ARBA" id="ARBA00007069"/>
    </source>
</evidence>
<evidence type="ECO:0000256" key="6">
    <source>
        <dbReference type="ARBA" id="ARBA00022989"/>
    </source>
</evidence>
<evidence type="ECO:0000259" key="9">
    <source>
        <dbReference type="PROSITE" id="PS50928"/>
    </source>
</evidence>
<feature type="transmembrane region" description="Helical" evidence="8">
    <location>
        <begin position="125"/>
        <end position="148"/>
    </location>
</feature>
<dbReference type="AlphaFoldDB" id="A0A6J6Z4L4"/>
<feature type="domain" description="ABC transmembrane type-1" evidence="9">
    <location>
        <begin position="88"/>
        <end position="289"/>
    </location>
</feature>
<dbReference type="PROSITE" id="PS50928">
    <property type="entry name" value="ABC_TM1"/>
    <property type="match status" value="1"/>
</dbReference>
<dbReference type="GO" id="GO:0055085">
    <property type="term" value="P:transmembrane transport"/>
    <property type="evidence" value="ECO:0007669"/>
    <property type="project" value="InterPro"/>
</dbReference>
<dbReference type="EMBL" id="CAEZWU010000090">
    <property type="protein sequence ID" value="CAB4668976.1"/>
    <property type="molecule type" value="Genomic_DNA"/>
</dbReference>
<keyword evidence="6 8" id="KW-1133">Transmembrane helix</keyword>
<name>A0A6J6Z4L4_9ZZZZ</name>
<keyword evidence="5 8" id="KW-0812">Transmembrane</keyword>
<proteinExistence type="inferred from homology"/>
<gene>
    <name evidence="10" type="ORF">UFOPK2292_00703</name>
    <name evidence="11" type="ORF">UFOPK3026_01202</name>
</gene>
<comment type="subcellular location">
    <subcellularLocation>
        <location evidence="1">Cell membrane</location>
        <topology evidence="1">Multi-pass membrane protein</topology>
    </subcellularLocation>
</comment>
<evidence type="ECO:0000256" key="7">
    <source>
        <dbReference type="ARBA" id="ARBA00023136"/>
    </source>
</evidence>
<dbReference type="CDD" id="cd06261">
    <property type="entry name" value="TM_PBP2"/>
    <property type="match status" value="1"/>
</dbReference>
<evidence type="ECO:0000256" key="4">
    <source>
        <dbReference type="ARBA" id="ARBA00022475"/>
    </source>
</evidence>